<sequence length="275" mass="31116">MKTKSYITKQVRHDKPFSFVVEQKENMGASAEVTMSDIAKKLRSVHTQMQMKYSPHHLISRSSLEENFKSYLDDISRAILAEYYVRRQKEKKLFESLEQIIMLVQSLQSEKKSLEEATVTRRVSGSKSLDSVVQHLAQMACEENQERSSCQEVPGFSGQNSITPIQTNAVNVLQQGDRSSLLVNADSVEPSLKEINGLVGSFVMEERRSDVQVSGRSIVKDQYTPSLKVESPSLNVKSGDTFFFLRYPVKKLLLCFLTIAFMAAVTLCFLRAAHF</sequence>
<gene>
    <name evidence="2" type="ORF">O7U_00025</name>
</gene>
<comment type="caution">
    <text evidence="2">The sequence shown here is derived from an EMBL/GenBank/DDBJ whole genome shotgun (WGS) entry which is preliminary data.</text>
</comment>
<keyword evidence="1" id="KW-1133">Transmembrane helix</keyword>
<reference evidence="2 3" key="1">
    <citation type="submission" date="2012-04" db="EMBL/GenBank/DDBJ databases">
        <title>The Genome Sequence of Bartonella quintana JK 68.</title>
        <authorList>
            <consortium name="The Broad Institute Genome Sequencing Platform"/>
            <consortium name="The Broad Institute Genome Sequencing Center for Infectious Disease"/>
            <person name="Feldgarden M."/>
            <person name="Kirby J."/>
            <person name="Kosoy M."/>
            <person name="Birtles R."/>
            <person name="Probert W.S."/>
            <person name="Chiaraviglio L."/>
            <person name="Walker B."/>
            <person name="Young S.K."/>
            <person name="Zeng Q."/>
            <person name="Gargeya S."/>
            <person name="Fitzgerald M."/>
            <person name="Haas B."/>
            <person name="Abouelleil A."/>
            <person name="Alvarado L."/>
            <person name="Arachchi H.M."/>
            <person name="Berlin A.M."/>
            <person name="Chapman S.B."/>
            <person name="Goldberg J."/>
            <person name="Griggs A."/>
            <person name="Gujja S."/>
            <person name="Hansen M."/>
            <person name="Howarth C."/>
            <person name="Imamovic A."/>
            <person name="Larimer J."/>
            <person name="McCowen C."/>
            <person name="Montmayeur A."/>
            <person name="Murphy C."/>
            <person name="Neiman D."/>
            <person name="Pearson M."/>
            <person name="Priest M."/>
            <person name="Roberts A."/>
            <person name="Saif S."/>
            <person name="Shea T."/>
            <person name="Sisk P."/>
            <person name="Sykes S."/>
            <person name="Wortman J."/>
            <person name="Nusbaum C."/>
            <person name="Birren B."/>
        </authorList>
    </citation>
    <scope>NUCLEOTIDE SEQUENCE [LARGE SCALE GENOMIC DNA]</scope>
    <source>
        <strain evidence="2 3">JK 68</strain>
    </source>
</reference>
<keyword evidence="1" id="KW-0472">Membrane</keyword>
<accession>A0ABR4SSX0</accession>
<dbReference type="RefSeq" id="WP_034449091.1">
    <property type="nucleotide sequence ID" value="NZ_KL446932.1"/>
</dbReference>
<proteinExistence type="predicted"/>
<feature type="transmembrane region" description="Helical" evidence="1">
    <location>
        <begin position="252"/>
        <end position="273"/>
    </location>
</feature>
<evidence type="ECO:0000256" key="1">
    <source>
        <dbReference type="SAM" id="Phobius"/>
    </source>
</evidence>
<dbReference type="Proteomes" id="UP000027143">
    <property type="component" value="Unassembled WGS sequence"/>
</dbReference>
<keyword evidence="1" id="KW-0812">Transmembrane</keyword>
<dbReference type="EMBL" id="AHPD01000001">
    <property type="protein sequence ID" value="KEC67868.1"/>
    <property type="molecule type" value="Genomic_DNA"/>
</dbReference>
<protein>
    <submittedName>
        <fullName evidence="2">Uncharacterized protein</fullName>
    </submittedName>
</protein>
<name>A0ABR4SSX0_BARQI</name>
<organism evidence="2 3">
    <name type="scientific">Bartonella quintana JK 68</name>
    <dbReference type="NCBI Taxonomy" id="1134503"/>
    <lineage>
        <taxon>Bacteria</taxon>
        <taxon>Pseudomonadati</taxon>
        <taxon>Pseudomonadota</taxon>
        <taxon>Alphaproteobacteria</taxon>
        <taxon>Hyphomicrobiales</taxon>
        <taxon>Bartonellaceae</taxon>
        <taxon>Bartonella</taxon>
    </lineage>
</organism>
<evidence type="ECO:0000313" key="2">
    <source>
        <dbReference type="EMBL" id="KEC67868.1"/>
    </source>
</evidence>
<evidence type="ECO:0000313" key="3">
    <source>
        <dbReference type="Proteomes" id="UP000027143"/>
    </source>
</evidence>
<keyword evidence="3" id="KW-1185">Reference proteome</keyword>